<name>A0A395M5N1_9HYPO</name>
<evidence type="ECO:0000256" key="2">
    <source>
        <dbReference type="SAM" id="MobiDB-lite"/>
    </source>
</evidence>
<dbReference type="STRING" id="2594813.A0A395M5N1"/>
<organism evidence="3 4">
    <name type="scientific">Fusarium flagelliforme</name>
    <dbReference type="NCBI Taxonomy" id="2675880"/>
    <lineage>
        <taxon>Eukaryota</taxon>
        <taxon>Fungi</taxon>
        <taxon>Dikarya</taxon>
        <taxon>Ascomycota</taxon>
        <taxon>Pezizomycotina</taxon>
        <taxon>Sordariomycetes</taxon>
        <taxon>Hypocreomycetidae</taxon>
        <taxon>Hypocreales</taxon>
        <taxon>Nectriaceae</taxon>
        <taxon>Fusarium</taxon>
        <taxon>Fusarium incarnatum-equiseti species complex</taxon>
    </lineage>
</organism>
<sequence length="724" mass="81168">MSEPYKTILPRDGRAEAREVLAAASAVTLPKRRPSTRVACNTCRKRKVACNRCRAKGVTCVYTSASKSQSQEISNRIEPIRHELNKHHEFINKLKYLPDGEAQDLLQRLRSTTASSSLIHDLCGGMDGRQRPSDIEAALAMSVPTDSRLEFELIARHRMAYPSSTPAEATPVRLSQASESILNQQARGQRSSAGSPSRYRNRPGQWPAKHASRVLHGTRVPAPIGPLQVNLYCDNRLKNLRMEYWTGVPITNEYAAAVISFYLQTDHSFVGLFDADLFLTDLTEKRNVFCSPFLVTSLMYLACQPYTAVDIQAAIFKLAFFAEAEDYLEKERSSATLVNVAAITALSMGCIYHGKDALGNELIVEARDMAMELGLFGDHDDGTSSNTTSFRQMGLDWIRAASHIAWGLYGWLGLFFQDDPVRHPPTLPIPGQTPPKRDESWPAHPLPAYMGNTFPSVCELFVIFQQVCVAYSSDEARGLPSEKLLRIAESKYQELLHWADTLSLDMTRVNHCPTHVMIFHLFYHCVVLHIFRPFTSGSKSETTQTNHRLTSFLSIDSSANSVSSASINQLKHTISDYYFLYPQELHTVIFNAGVVQLADASLKDQDDVNWRLYFFLCVRCWQELYVSYPIFSDILHAYLSMALRNGMLTTREAETISSELKRRGSHHTDARKSTTNFLADFDLALSQPEEAAAHALAQRFGELGLFVELTEGDYIAPDPVKADS</sequence>
<keyword evidence="4" id="KW-1185">Reference proteome</keyword>
<dbReference type="InterPro" id="IPR001138">
    <property type="entry name" value="Zn2Cys6_DnaBD"/>
</dbReference>
<dbReference type="PANTHER" id="PTHR47256">
    <property type="entry name" value="ZN(II)2CYS6 TRANSCRIPTION FACTOR (EUROFUNG)-RELATED"/>
    <property type="match status" value="1"/>
</dbReference>
<dbReference type="InterPro" id="IPR053187">
    <property type="entry name" value="Notoamide_regulator"/>
</dbReference>
<dbReference type="CDD" id="cd00067">
    <property type="entry name" value="GAL4"/>
    <property type="match status" value="1"/>
</dbReference>
<gene>
    <name evidence="3" type="ORF">FIE12Z_12572</name>
</gene>
<dbReference type="PANTHER" id="PTHR47256:SF1">
    <property type="entry name" value="ZN(II)2CYS6 TRANSCRIPTION FACTOR (EUROFUNG)"/>
    <property type="match status" value="1"/>
</dbReference>
<dbReference type="InterPro" id="IPR036864">
    <property type="entry name" value="Zn2-C6_fun-type_DNA-bd_sf"/>
</dbReference>
<evidence type="ECO:0000256" key="1">
    <source>
        <dbReference type="ARBA" id="ARBA00023242"/>
    </source>
</evidence>
<comment type="caution">
    <text evidence="3">The sequence shown here is derived from an EMBL/GenBank/DDBJ whole genome shotgun (WGS) entry which is preliminary data.</text>
</comment>
<evidence type="ECO:0000313" key="4">
    <source>
        <dbReference type="Proteomes" id="UP000265631"/>
    </source>
</evidence>
<dbReference type="EMBL" id="PXXK01000634">
    <property type="protein sequence ID" value="RFN43190.1"/>
    <property type="molecule type" value="Genomic_DNA"/>
</dbReference>
<dbReference type="AlphaFoldDB" id="A0A395M5N1"/>
<dbReference type="SUPFAM" id="SSF57701">
    <property type="entry name" value="Zn2/Cys6 DNA-binding domain"/>
    <property type="match status" value="1"/>
</dbReference>
<dbReference type="GO" id="GO:0008270">
    <property type="term" value="F:zinc ion binding"/>
    <property type="evidence" value="ECO:0007669"/>
    <property type="project" value="InterPro"/>
</dbReference>
<dbReference type="GO" id="GO:0000981">
    <property type="term" value="F:DNA-binding transcription factor activity, RNA polymerase II-specific"/>
    <property type="evidence" value="ECO:0007669"/>
    <property type="project" value="InterPro"/>
</dbReference>
<keyword evidence="1" id="KW-0539">Nucleus</keyword>
<reference evidence="3 4" key="1">
    <citation type="journal article" date="2018" name="PLoS Pathog.">
        <title>Evolution of structural diversity of trichothecenes, a family of toxins produced by plant pathogenic and entomopathogenic fungi.</title>
        <authorList>
            <person name="Proctor R.H."/>
            <person name="McCormick S.P."/>
            <person name="Kim H.S."/>
            <person name="Cardoza R.E."/>
            <person name="Stanley A.M."/>
            <person name="Lindo L."/>
            <person name="Kelly A."/>
            <person name="Brown D.W."/>
            <person name="Lee T."/>
            <person name="Vaughan M.M."/>
            <person name="Alexander N.J."/>
            <person name="Busman M."/>
            <person name="Gutierrez S."/>
        </authorList>
    </citation>
    <scope>NUCLEOTIDE SEQUENCE [LARGE SCALE GENOMIC DNA]</scope>
    <source>
        <strain evidence="3 4">NRRL 13405</strain>
    </source>
</reference>
<dbReference type="Proteomes" id="UP000265631">
    <property type="component" value="Unassembled WGS sequence"/>
</dbReference>
<feature type="region of interest" description="Disordered" evidence="2">
    <location>
        <begin position="181"/>
        <end position="206"/>
    </location>
</feature>
<accession>A0A395M5N1</accession>
<proteinExistence type="predicted"/>
<dbReference type="Gene3D" id="4.10.240.10">
    <property type="entry name" value="Zn(2)-C6 fungal-type DNA-binding domain"/>
    <property type="match status" value="1"/>
</dbReference>
<protein>
    <submittedName>
        <fullName evidence="3">Conidial development protein fluffy</fullName>
    </submittedName>
</protein>
<dbReference type="CDD" id="cd12148">
    <property type="entry name" value="fungal_TF_MHR"/>
    <property type="match status" value="1"/>
</dbReference>
<feature type="compositionally biased region" description="Polar residues" evidence="2">
    <location>
        <begin position="181"/>
        <end position="195"/>
    </location>
</feature>
<evidence type="ECO:0000313" key="3">
    <source>
        <dbReference type="EMBL" id="RFN43190.1"/>
    </source>
</evidence>